<comment type="caution">
    <text evidence="3">The sequence shown here is derived from an EMBL/GenBank/DDBJ whole genome shotgun (WGS) entry which is preliminary data.</text>
</comment>
<keyword evidence="2" id="KW-1133">Transmembrane helix</keyword>
<gene>
    <name evidence="3" type="ORF">XVE_3617</name>
</gene>
<evidence type="ECO:0000256" key="2">
    <source>
        <dbReference type="SAM" id="Phobius"/>
    </source>
</evidence>
<feature type="transmembrane region" description="Helical" evidence="2">
    <location>
        <begin position="60"/>
        <end position="82"/>
    </location>
</feature>
<feature type="region of interest" description="Disordered" evidence="1">
    <location>
        <begin position="190"/>
        <end position="263"/>
    </location>
</feature>
<evidence type="ECO:0000256" key="1">
    <source>
        <dbReference type="SAM" id="MobiDB-lite"/>
    </source>
</evidence>
<sequence length="859" mass="93515">MRLCDAIALLAVRLCSHMAGTHRTHGPLGTLRGAACAVLKEAAVMTMPVRARWRALPRALRWPLVVVIALYAGYLLLGNLLLNTPLGPAGLNRKPDSFAMHWGPGLTWWPGRVMLWDVHLQGRSTGNRWSVSAQRMSGQIQMLPLLHRQLLVPELHVHGVRAGLQSATSTPDAVGAPPVAAVVQTQPAATTLDASSDAAESNAPEETAANAARAAATPATATAETSAATAAAAERAKPTATSPSDQARNRPAANAPANPHPAAPAWTLQFDRIDAAQVHTLSLRQLRIEGDGRLQLGLFKQLRGGPMELFPSRAVFDNARVHWGKSELLRNGQLRLEASIARHAPAQARGLALLQLTDALVAVHGDTAALDVTRTAQGRHTVVARPGKGRADGELRWTRGALQAGSQLHWRAPLHDSTRTPAALLGELAAQLQVDDAMRLTVSMPEPADAGLTLDADLRVEGRQLPLHSIRDLLPRTSGHARLHWQLASLSWIPALFPDVDWLTLEGDGLVDADLRIARGQLGAGSRLQVPHVRAHVGVMGHAIDGQASADLRVDADANSQLLPALALQMQQFSIAHGDAPTRPFVQGHDLRLDLQTRADARNLATLRDATRAHLTFANARVPDLRAYNRYLPQQQLRFDGGNGVLSGDLQIEPGGRIGKGGLRLGARAARLQFAGLALRGDVDADLRLQRGDLRAENFRLDASTVQLRNVGFTGPDGRRRDGWWARIVLDDTRMQWRQPIGVDGRVRIQMHDLAFLMALYARDRSIPDWMLRLVDAGQAQVTGRVRWQGNTVIVDRLQARNDRFQVDARLRLQGTQRSGSLLARWGVLSAAIGLHNDTPDWHLRRAPEWYQAQPDLIR</sequence>
<proteinExistence type="predicted"/>
<keyword evidence="2" id="KW-0812">Transmembrane</keyword>
<protein>
    <submittedName>
        <fullName evidence="3">Uncharacterized protein</fullName>
    </submittedName>
</protein>
<accession>F0BH87</accession>
<dbReference type="AlphaFoldDB" id="F0BH87"/>
<dbReference type="EMBL" id="AEQV01000148">
    <property type="protein sequence ID" value="EGD08150.1"/>
    <property type="molecule type" value="Genomic_DNA"/>
</dbReference>
<evidence type="ECO:0000313" key="3">
    <source>
        <dbReference type="EMBL" id="EGD08150.1"/>
    </source>
</evidence>
<name>F0BH87_9XANT</name>
<evidence type="ECO:0000313" key="4">
    <source>
        <dbReference type="Proteomes" id="UP000003299"/>
    </source>
</evidence>
<dbReference type="Proteomes" id="UP000003299">
    <property type="component" value="Unassembled WGS sequence"/>
</dbReference>
<organism evidence="3 4">
    <name type="scientific">Xanthomonas vesicatoria ATCC 35937</name>
    <dbReference type="NCBI Taxonomy" id="925775"/>
    <lineage>
        <taxon>Bacteria</taxon>
        <taxon>Pseudomonadati</taxon>
        <taxon>Pseudomonadota</taxon>
        <taxon>Gammaproteobacteria</taxon>
        <taxon>Lysobacterales</taxon>
        <taxon>Lysobacteraceae</taxon>
        <taxon>Xanthomonas</taxon>
    </lineage>
</organism>
<reference evidence="3 4" key="1">
    <citation type="journal article" date="2011" name="BMC Genomics">
        <title>Comparative genomics reveals diversity among xanthomonads infecting tomato and pepper.</title>
        <authorList>
            <person name="Potnis N."/>
            <person name="Krasileva K."/>
            <person name="Chow V."/>
            <person name="Almeida N.F."/>
            <person name="Patil P.B."/>
            <person name="Ryan R.P."/>
            <person name="Sharlach M."/>
            <person name="Behlau F."/>
            <person name="Dow J.M."/>
            <person name="Momol M.T."/>
            <person name="White F.F."/>
            <person name="Preston J.F."/>
            <person name="Vinatzer B.A."/>
            <person name="Koebnik R."/>
            <person name="Setubal J.C."/>
            <person name="Norman D.J."/>
            <person name="Staskawicz B.J."/>
            <person name="Jones J.B."/>
        </authorList>
    </citation>
    <scope>NUCLEOTIDE SEQUENCE [LARGE SCALE GENOMIC DNA]</scope>
    <source>
        <strain evidence="3 4">ATCC 35937</strain>
    </source>
</reference>
<dbReference type="eggNOG" id="COG2911">
    <property type="taxonomic scope" value="Bacteria"/>
</dbReference>
<feature type="compositionally biased region" description="Low complexity" evidence="1">
    <location>
        <begin position="190"/>
        <end position="241"/>
    </location>
</feature>
<keyword evidence="2" id="KW-0472">Membrane</keyword>